<dbReference type="RefSeq" id="WP_156714499.1">
    <property type="nucleotide sequence ID" value="NZ_WPHG01000005.1"/>
</dbReference>
<sequence>MRKLVYVLGAMAMAMATLPAAAEELTKVRFIHEWRFEGHVAPYLVALDKGYYKDEGLDVSIDPGTGSVDGINRIASGSYDIGQMDLNALIKYRDAADAVPIKAVLVTYNIPPFSILTIKKNGIAEPKDLEGKILGAPAADAAYSHWPIFAKLNDIDTSTVTVENVGFPVRETLLAQGQVDAVTAFISNKLAVKAAGVPDDQIVGMMMSEYGVDLFGSAVMASPSFMAEHPEAVAGFVRATIRGFRDAINDPEGAMDSVMKHNPIAKRDIELERLKLVAEECYFTDDVRENGFGHVDAGRLSRSIDQLEETFSFTNKPQASDIYTGDFLPAKNERMIQ</sequence>
<organism evidence="3 4">
    <name type="scientific">Nitratireductor arenosus</name>
    <dbReference type="NCBI Taxonomy" id="2682096"/>
    <lineage>
        <taxon>Bacteria</taxon>
        <taxon>Pseudomonadati</taxon>
        <taxon>Pseudomonadota</taxon>
        <taxon>Alphaproteobacteria</taxon>
        <taxon>Hyphomicrobiales</taxon>
        <taxon>Phyllobacteriaceae</taxon>
        <taxon>Nitratireductor</taxon>
    </lineage>
</organism>
<dbReference type="PANTHER" id="PTHR31528:SF15">
    <property type="entry name" value="RIBOFLAVIN-BINDING PROTEIN RIBY"/>
    <property type="match status" value="1"/>
</dbReference>
<dbReference type="InterPro" id="IPR015168">
    <property type="entry name" value="SsuA/THI5"/>
</dbReference>
<dbReference type="InterPro" id="IPR027939">
    <property type="entry name" value="NMT1/THI5"/>
</dbReference>
<keyword evidence="1" id="KW-0732">Signal</keyword>
<dbReference type="EMBL" id="WPHG01000005">
    <property type="protein sequence ID" value="MVA99386.1"/>
    <property type="molecule type" value="Genomic_DNA"/>
</dbReference>
<gene>
    <name evidence="3" type="ORF">GN330_19240</name>
</gene>
<dbReference type="AlphaFoldDB" id="A0A844QHI6"/>
<evidence type="ECO:0000256" key="1">
    <source>
        <dbReference type="SAM" id="SignalP"/>
    </source>
</evidence>
<keyword evidence="4" id="KW-1185">Reference proteome</keyword>
<dbReference type="Gene3D" id="3.40.190.10">
    <property type="entry name" value="Periplasmic binding protein-like II"/>
    <property type="match status" value="2"/>
</dbReference>
<feature type="chain" id="PRO_5032936083" evidence="1">
    <location>
        <begin position="23"/>
        <end position="337"/>
    </location>
</feature>
<comment type="caution">
    <text evidence="3">The sequence shown here is derived from an EMBL/GenBank/DDBJ whole genome shotgun (WGS) entry which is preliminary data.</text>
</comment>
<dbReference type="Pfam" id="PF09084">
    <property type="entry name" value="NMT1"/>
    <property type="match status" value="1"/>
</dbReference>
<protein>
    <submittedName>
        <fullName evidence="3">ABC transporter substrate-binding protein</fullName>
    </submittedName>
</protein>
<evidence type="ECO:0000259" key="2">
    <source>
        <dbReference type="Pfam" id="PF09084"/>
    </source>
</evidence>
<dbReference type="SUPFAM" id="SSF53850">
    <property type="entry name" value="Periplasmic binding protein-like II"/>
    <property type="match status" value="1"/>
</dbReference>
<proteinExistence type="predicted"/>
<evidence type="ECO:0000313" key="4">
    <source>
        <dbReference type="Proteomes" id="UP000463224"/>
    </source>
</evidence>
<dbReference type="Proteomes" id="UP000463224">
    <property type="component" value="Unassembled WGS sequence"/>
</dbReference>
<feature type="signal peptide" evidence="1">
    <location>
        <begin position="1"/>
        <end position="22"/>
    </location>
</feature>
<name>A0A844QHI6_9HYPH</name>
<dbReference type="GO" id="GO:0009228">
    <property type="term" value="P:thiamine biosynthetic process"/>
    <property type="evidence" value="ECO:0007669"/>
    <property type="project" value="InterPro"/>
</dbReference>
<evidence type="ECO:0000313" key="3">
    <source>
        <dbReference type="EMBL" id="MVA99386.1"/>
    </source>
</evidence>
<accession>A0A844QHI6</accession>
<dbReference type="PANTHER" id="PTHR31528">
    <property type="entry name" value="4-AMINO-5-HYDROXYMETHYL-2-METHYLPYRIMIDINE PHOSPHATE SYNTHASE THI11-RELATED"/>
    <property type="match status" value="1"/>
</dbReference>
<reference evidence="3 4" key="1">
    <citation type="submission" date="2019-12" db="EMBL/GenBank/DDBJ databases">
        <title>Nitratireductor arenosus sp. nov., Isolated from sea sand, Jeju island, South Korea.</title>
        <authorList>
            <person name="Kim W."/>
        </authorList>
    </citation>
    <scope>NUCLEOTIDE SEQUENCE [LARGE SCALE GENOMIC DNA]</scope>
    <source>
        <strain evidence="3 4">CAU 1489</strain>
    </source>
</reference>
<feature type="domain" description="SsuA/THI5-like" evidence="2">
    <location>
        <begin position="40"/>
        <end position="254"/>
    </location>
</feature>